<evidence type="ECO:0000256" key="1">
    <source>
        <dbReference type="SAM" id="Coils"/>
    </source>
</evidence>
<dbReference type="Proteomes" id="UP000474104">
    <property type="component" value="Unassembled WGS sequence"/>
</dbReference>
<dbReference type="OrthoDB" id="326253at2"/>
<dbReference type="AlphaFoldDB" id="A0A9X5C9W0"/>
<dbReference type="Gene3D" id="3.90.79.10">
    <property type="entry name" value="Nucleoside Triphosphate Pyrophosphohydrolase"/>
    <property type="match status" value="1"/>
</dbReference>
<accession>A0A9X5C9W0</accession>
<gene>
    <name evidence="2" type="ORF">FMM80_08950</name>
</gene>
<reference evidence="2 3" key="1">
    <citation type="submission" date="2019-07" db="EMBL/GenBank/DDBJ databases">
        <title>Draft genome sequences of 15 bacterial species constituting the stable defined intestinal microbiota of the GM15 gnotobiotic mouse model.</title>
        <authorList>
            <person name="Elie C."/>
            <person name="Mathieu A."/>
            <person name="Saliou A."/>
            <person name="Darnaud M."/>
            <person name="Leulier F."/>
            <person name="Tamellini A."/>
        </authorList>
    </citation>
    <scope>NUCLEOTIDE SEQUENCE [LARGE SCALE GENOMIC DNA]</scope>
    <source>
        <strain evidence="3">ASF 502</strain>
    </source>
</reference>
<keyword evidence="1" id="KW-0175">Coiled coil</keyword>
<sequence>MAGVFKMVEDKRVVLESIQNRIDELSKEEEKTEEHPNINSSDVVLFFSFDIVNSTAYKTINYFGWAQVINLLFKELRNEVENQLFGSEMWRVLGDEAIFIIKVRSENELCEYINRIFKIMVVTIHKLKTGEFFKFDNDQFHAMKLQNILSLKTAAWIAAVTDVGNISYRDTLQDNADNIFERYHSKEGHEIFEFLGNDIDTGFRISRQTQEGRMVLSYELAYLISRQTESLSCLHIITYRKLKGVWKDKLYPIIWYHDPKAYPDLYGKEIELKESFVFDACDESDLIKEYYDNREADKKEKVIRDDEMYTNPLYAVNKILQDRMLTEKIERLQQLIKTATHDQTKYINTELMQIHCVAVCFKEFEDGIRILIAKRSDSREKSQGAWEFGCAKAVIDMSIAQKLKEEYKQDFQIDIEPVVDGSREMREPIPIALYQVIHNPQLNEPEKKDKGIITLARITTDFDPENFKPTKKHERIRWITESDLQNIEKDFEKRVPDFEQTLNEAFSRIKALSLEYT</sequence>
<protein>
    <submittedName>
        <fullName evidence="2">Uncharacterized protein</fullName>
    </submittedName>
</protein>
<name>A0A9X5C9W0_9FIRM</name>
<evidence type="ECO:0000313" key="3">
    <source>
        <dbReference type="Proteomes" id="UP000474104"/>
    </source>
</evidence>
<dbReference type="EMBL" id="VIRB01000058">
    <property type="protein sequence ID" value="NDO68802.1"/>
    <property type="molecule type" value="Genomic_DNA"/>
</dbReference>
<feature type="coiled-coil region" evidence="1">
    <location>
        <begin position="8"/>
        <end position="35"/>
    </location>
</feature>
<organism evidence="2 3">
    <name type="scientific">Schaedlerella arabinosiphila</name>
    <dbReference type="NCBI Taxonomy" id="2044587"/>
    <lineage>
        <taxon>Bacteria</taxon>
        <taxon>Bacillati</taxon>
        <taxon>Bacillota</taxon>
        <taxon>Clostridia</taxon>
        <taxon>Lachnospirales</taxon>
        <taxon>Lachnospiraceae</taxon>
        <taxon>Schaedlerella</taxon>
    </lineage>
</organism>
<dbReference type="RefSeq" id="WP_004072213.1">
    <property type="nucleotide sequence ID" value="NZ_VIRB01000058.1"/>
</dbReference>
<proteinExistence type="predicted"/>
<comment type="caution">
    <text evidence="2">The sequence shown here is derived from an EMBL/GenBank/DDBJ whole genome shotgun (WGS) entry which is preliminary data.</text>
</comment>
<evidence type="ECO:0000313" key="2">
    <source>
        <dbReference type="EMBL" id="NDO68802.1"/>
    </source>
</evidence>